<sequence>MKEYMEQGYTRAVVFDLRKYFDMLNHTILLRKQVNDIRIIQMVKRYLKRGVMEL</sequence>
<proteinExistence type="predicted"/>
<reference evidence="1 2" key="1">
    <citation type="submission" date="2009-01" db="EMBL/GenBank/DDBJ databases">
        <authorList>
            <person name="Fulton L."/>
            <person name="Clifton S."/>
            <person name="Fulton B."/>
            <person name="Xu J."/>
            <person name="Minx P."/>
            <person name="Pepin K.H."/>
            <person name="Johnson M."/>
            <person name="Bhonagiri V."/>
            <person name="Nash W.E."/>
            <person name="Mardis E.R."/>
            <person name="Wilson R.K."/>
        </authorList>
    </citation>
    <scope>NUCLEOTIDE SEQUENCE [LARGE SCALE GENOMIC DNA]</scope>
    <source>
        <strain evidence="2">DSM 10507 / JCM 14656 / S5a33</strain>
    </source>
</reference>
<protein>
    <recommendedName>
        <fullName evidence="3">Reverse transcriptase domain-containing protein</fullName>
    </recommendedName>
</protein>
<keyword evidence="2" id="KW-1185">Reference proteome</keyword>
<dbReference type="eggNOG" id="COG3344">
    <property type="taxonomic scope" value="Bacteria"/>
</dbReference>
<evidence type="ECO:0000313" key="2">
    <source>
        <dbReference type="Proteomes" id="UP000003100"/>
    </source>
</evidence>
<gene>
    <name evidence="1" type="ORF">RUMHYD_00141</name>
</gene>
<dbReference type="Proteomes" id="UP000003100">
    <property type="component" value="Unassembled WGS sequence"/>
</dbReference>
<organism evidence="1 2">
    <name type="scientific">Blautia hydrogenotrophica (strain DSM 10507 / JCM 14656 / S5a33)</name>
    <name type="common">Ruminococcus hydrogenotrophicus</name>
    <dbReference type="NCBI Taxonomy" id="476272"/>
    <lineage>
        <taxon>Bacteria</taxon>
        <taxon>Bacillati</taxon>
        <taxon>Bacillota</taxon>
        <taxon>Clostridia</taxon>
        <taxon>Lachnospirales</taxon>
        <taxon>Lachnospiraceae</taxon>
        <taxon>Blautia</taxon>
    </lineage>
</organism>
<dbReference type="HOGENOM" id="CLU_3040894_0_0_9"/>
<dbReference type="EMBL" id="ACBZ01000003">
    <property type="protein sequence ID" value="EEG50939.1"/>
    <property type="molecule type" value="Genomic_DNA"/>
</dbReference>
<reference evidence="1 2" key="2">
    <citation type="submission" date="2009-02" db="EMBL/GenBank/DDBJ databases">
        <title>Draft genome sequence of Blautia hydrogenotrophica DSM 10507 (Ruminococcus hydrogenotrophicus DSM 10507).</title>
        <authorList>
            <person name="Sudarsanam P."/>
            <person name="Ley R."/>
            <person name="Guruge J."/>
            <person name="Turnbaugh P.J."/>
            <person name="Mahowald M."/>
            <person name="Liep D."/>
            <person name="Gordon J."/>
        </authorList>
    </citation>
    <scope>NUCLEOTIDE SEQUENCE [LARGE SCALE GENOMIC DNA]</scope>
    <source>
        <strain evidence="2">DSM 10507 / JCM 14656 / S5a33</strain>
    </source>
</reference>
<comment type="caution">
    <text evidence="1">The sequence shown here is derived from an EMBL/GenBank/DDBJ whole genome shotgun (WGS) entry which is preliminary data.</text>
</comment>
<dbReference type="PATRIC" id="fig|476272.21.peg.3147"/>
<evidence type="ECO:0000313" key="1">
    <source>
        <dbReference type="EMBL" id="EEG50939.1"/>
    </source>
</evidence>
<evidence type="ECO:0008006" key="3">
    <source>
        <dbReference type="Google" id="ProtNLM"/>
    </source>
</evidence>
<accession>C0CH28</accession>
<dbReference type="AlphaFoldDB" id="C0CH28"/>
<name>C0CH28_BLAHS</name>